<evidence type="ECO:0000256" key="1">
    <source>
        <dbReference type="SAM" id="MobiDB-lite"/>
    </source>
</evidence>
<dbReference type="AlphaFoldDB" id="A0A0K6FNI5"/>
<feature type="region of interest" description="Disordered" evidence="1">
    <location>
        <begin position="40"/>
        <end position="286"/>
    </location>
</feature>
<reference evidence="2 3" key="1">
    <citation type="submission" date="2015-07" db="EMBL/GenBank/DDBJ databases">
        <authorList>
            <person name="Noorani M."/>
        </authorList>
    </citation>
    <scope>NUCLEOTIDE SEQUENCE [LARGE SCALE GENOMIC DNA]</scope>
    <source>
        <strain evidence="2">BBA 69670</strain>
    </source>
</reference>
<dbReference type="EMBL" id="CYGV01000127">
    <property type="protein sequence ID" value="CUA67549.1"/>
    <property type="molecule type" value="Genomic_DNA"/>
</dbReference>
<accession>A0A0K6FNI5</accession>
<feature type="compositionally biased region" description="Polar residues" evidence="1">
    <location>
        <begin position="40"/>
        <end position="68"/>
    </location>
</feature>
<proteinExistence type="predicted"/>
<gene>
    <name evidence="2" type="ORF">RSOLAG22IIIB_13432</name>
</gene>
<feature type="compositionally biased region" description="Basic and acidic residues" evidence="1">
    <location>
        <begin position="165"/>
        <end position="174"/>
    </location>
</feature>
<name>A0A0K6FNI5_9AGAM</name>
<feature type="compositionally biased region" description="Polar residues" evidence="1">
    <location>
        <begin position="99"/>
        <end position="113"/>
    </location>
</feature>
<evidence type="ECO:0000313" key="2">
    <source>
        <dbReference type="EMBL" id="CUA67549.1"/>
    </source>
</evidence>
<keyword evidence="3" id="KW-1185">Reference proteome</keyword>
<evidence type="ECO:0000313" key="3">
    <source>
        <dbReference type="Proteomes" id="UP000044841"/>
    </source>
</evidence>
<organism evidence="2 3">
    <name type="scientific">Rhizoctonia solani</name>
    <dbReference type="NCBI Taxonomy" id="456999"/>
    <lineage>
        <taxon>Eukaryota</taxon>
        <taxon>Fungi</taxon>
        <taxon>Dikarya</taxon>
        <taxon>Basidiomycota</taxon>
        <taxon>Agaricomycotina</taxon>
        <taxon>Agaricomycetes</taxon>
        <taxon>Cantharellales</taxon>
        <taxon>Ceratobasidiaceae</taxon>
        <taxon>Rhizoctonia</taxon>
    </lineage>
</organism>
<feature type="compositionally biased region" description="Low complexity" evidence="1">
    <location>
        <begin position="155"/>
        <end position="164"/>
    </location>
</feature>
<sequence length="286" mass="30231">MVCKVNALDTARKLDPDLLVFEQVAEGTREILSGLTNIFSPSRRASGSHPTLAPTKTSHLDCPSTSTELVPAGNTKPNPPVASVSEGAAQDEQAMNVEASISATCAPSASPETMSKRRRPKPKPDPGAQSPEPQEAEPVPTIDPTTISLIDEFNPKSPAPSASKDAAEGARCMEVDSQEDNAVIAGTSGSVPNDLPPPAPEPNLKSQGKAKARGKFKATPPPPSPIIPKARQLRKRKAALDTETEDEQGKGKRSSTRLQGQLGTLKASASLKEEQSVRRVLRSSRK</sequence>
<protein>
    <submittedName>
        <fullName evidence="2">Uncharacterized protein</fullName>
    </submittedName>
</protein>
<dbReference type="Proteomes" id="UP000044841">
    <property type="component" value="Unassembled WGS sequence"/>
</dbReference>